<organism evidence="1 2">
    <name type="scientific">Methanosarcina mazei Tuc01</name>
    <dbReference type="NCBI Taxonomy" id="1236903"/>
    <lineage>
        <taxon>Archaea</taxon>
        <taxon>Methanobacteriati</taxon>
        <taxon>Methanobacteriota</taxon>
        <taxon>Stenosarchaea group</taxon>
        <taxon>Methanomicrobia</taxon>
        <taxon>Methanosarcinales</taxon>
        <taxon>Methanosarcinaceae</taxon>
        <taxon>Methanosarcina</taxon>
    </lineage>
</organism>
<dbReference type="BioCyc" id="MMAZ1236903:G139K-2663-MONOMER"/>
<dbReference type="KEGG" id="mmaz:MmTuc01_2792"/>
<accession>M1QCV5</accession>
<dbReference type="EMBL" id="CP004144">
    <property type="protein sequence ID" value="AGF98078.1"/>
    <property type="molecule type" value="Genomic_DNA"/>
</dbReference>
<evidence type="ECO:0000313" key="1">
    <source>
        <dbReference type="EMBL" id="AGF98078.1"/>
    </source>
</evidence>
<name>M1QCV5_METMZ</name>
<proteinExistence type="predicted"/>
<dbReference type="HOGENOM" id="CLU_2820902_0_0_2"/>
<evidence type="ECO:0000313" key="2">
    <source>
        <dbReference type="Proteomes" id="UP000011718"/>
    </source>
</evidence>
<protein>
    <submittedName>
        <fullName evidence="1">Type I restriction-modification system, restriction subunit R</fullName>
    </submittedName>
</protein>
<dbReference type="AlphaFoldDB" id="M1QCV5"/>
<reference evidence="1 2" key="1">
    <citation type="journal article" date="2013" name="Genome Announc.">
        <title>Complete Genome of a Methanosarcina mazei Strain Isolated from Sediment Samples from an Amazonian Flooded Area.</title>
        <authorList>
            <person name="Assis das Gracas D."/>
            <person name="Thiago Juca Ramos R."/>
            <person name="Vieira Araujo A.C."/>
            <person name="Zahlouth R."/>
            <person name="Ribeiro Carneiro A."/>
            <person name="Souza Lopes T."/>
            <person name="Azevedo Barauna R."/>
            <person name="Azevedo V."/>
            <person name="Cruz Schneider M.P."/>
            <person name="Pellizari V.H."/>
            <person name="Silva A."/>
        </authorList>
    </citation>
    <scope>NUCLEOTIDE SEQUENCE [LARGE SCALE GENOMIC DNA]</scope>
    <source>
        <strain evidence="1 2">Tuc01</strain>
    </source>
</reference>
<dbReference type="Proteomes" id="UP000011718">
    <property type="component" value="Chromosome"/>
</dbReference>
<gene>
    <name evidence="1" type="ORF">MmTuc01_2792</name>
</gene>
<sequence length="66" mass="7553">MISLKEIDFNALADRFDKFETLIEMYNSGSANVDHLFLTGEKSSRQLPQLKKKFAEDNHSIFEATA</sequence>